<dbReference type="PANTHER" id="PTHR30204:SF97">
    <property type="entry name" value="MERR FAMILY REGULATORY PROTEIN"/>
    <property type="match status" value="1"/>
</dbReference>
<proteinExistence type="predicted"/>
<name>A0A1W6V707_VIBAL</name>
<dbReference type="Gene3D" id="1.10.1660.10">
    <property type="match status" value="1"/>
</dbReference>
<reference evidence="3" key="1">
    <citation type="submission" date="2016-10" db="EMBL/GenBank/DDBJ databases">
        <title>The High Quality Genome of Vibrio alginolyticus K01M1.</title>
        <authorList>
            <person name="Wendling C."/>
            <person name="Chibani C.M."/>
            <person name="Hertel R."/>
            <person name="Sproer C."/>
            <person name="Bunk B."/>
            <person name="Overmann J."/>
            <person name="Roth O."/>
            <person name="Liesegang H."/>
        </authorList>
    </citation>
    <scope>NUCLEOTIDE SEQUENCE</scope>
    <source>
        <strain evidence="3">K05K4</strain>
    </source>
</reference>
<dbReference type="RefSeq" id="WP_005376473.1">
    <property type="nucleotide sequence ID" value="NZ_LJTH01000002.1"/>
</dbReference>
<protein>
    <submittedName>
        <fullName evidence="3">HTH-type transcriptional regulator CueR</fullName>
    </submittedName>
</protein>
<dbReference type="SMART" id="SM00422">
    <property type="entry name" value="HTH_MERR"/>
    <property type="match status" value="1"/>
</dbReference>
<dbReference type="GO" id="GO:0003700">
    <property type="term" value="F:DNA-binding transcription factor activity"/>
    <property type="evidence" value="ECO:0007669"/>
    <property type="project" value="InterPro"/>
</dbReference>
<sequence length="149" mass="17028">MLQLKANLKSMGNNMDIAEVVRKSGLPTSTLRYYEQLGLIRSIGRNGLRRQYSPEVLNTLNLISLGRIAGISLNEMAEMLNQSEVSKPYIDRDLLTKKALEIDEQIKRLKAVRDSLNHVATCPHESHMDCSSFQKLMKVVKRYVPQKQR</sequence>
<dbReference type="InterPro" id="IPR009061">
    <property type="entry name" value="DNA-bd_dom_put_sf"/>
</dbReference>
<dbReference type="CDD" id="cd04781">
    <property type="entry name" value="HTH_MerR-like_sg6"/>
    <property type="match status" value="1"/>
</dbReference>
<evidence type="ECO:0000313" key="3">
    <source>
        <dbReference type="EMBL" id="ARP20933.1"/>
    </source>
</evidence>
<dbReference type="InterPro" id="IPR000551">
    <property type="entry name" value="MerR-type_HTH_dom"/>
</dbReference>
<dbReference type="InterPro" id="IPR047057">
    <property type="entry name" value="MerR_fam"/>
</dbReference>
<dbReference type="PROSITE" id="PS50937">
    <property type="entry name" value="HTH_MERR_2"/>
    <property type="match status" value="1"/>
</dbReference>
<dbReference type="Pfam" id="PF13411">
    <property type="entry name" value="MerR_1"/>
    <property type="match status" value="1"/>
</dbReference>
<dbReference type="EMBL" id="CP017903">
    <property type="protein sequence ID" value="ARP20933.1"/>
    <property type="molecule type" value="Genomic_DNA"/>
</dbReference>
<keyword evidence="1" id="KW-0238">DNA-binding</keyword>
<dbReference type="AlphaFoldDB" id="A0A1W6V707"/>
<dbReference type="GO" id="GO:0003677">
    <property type="term" value="F:DNA binding"/>
    <property type="evidence" value="ECO:0007669"/>
    <property type="project" value="UniProtKB-KW"/>
</dbReference>
<feature type="domain" description="HTH merR-type" evidence="2">
    <location>
        <begin position="14"/>
        <end position="82"/>
    </location>
</feature>
<organism evidence="3">
    <name type="scientific">Vibrio alginolyticus</name>
    <dbReference type="NCBI Taxonomy" id="663"/>
    <lineage>
        <taxon>Bacteria</taxon>
        <taxon>Pseudomonadati</taxon>
        <taxon>Pseudomonadota</taxon>
        <taxon>Gammaproteobacteria</taxon>
        <taxon>Vibrionales</taxon>
        <taxon>Vibrionaceae</taxon>
        <taxon>Vibrio</taxon>
    </lineage>
</organism>
<accession>A0A1W6V707</accession>
<dbReference type="SUPFAM" id="SSF46955">
    <property type="entry name" value="Putative DNA-binding domain"/>
    <property type="match status" value="1"/>
</dbReference>
<evidence type="ECO:0000259" key="2">
    <source>
        <dbReference type="PROSITE" id="PS50937"/>
    </source>
</evidence>
<gene>
    <name evidence="3" type="primary">cueR</name>
    <name evidence="3" type="ORF">K05K4_42130</name>
</gene>
<dbReference type="PANTHER" id="PTHR30204">
    <property type="entry name" value="REDOX-CYCLING DRUG-SENSING TRANSCRIPTIONAL ACTIVATOR SOXR"/>
    <property type="match status" value="1"/>
</dbReference>
<evidence type="ECO:0000256" key="1">
    <source>
        <dbReference type="ARBA" id="ARBA00023125"/>
    </source>
</evidence>